<organism evidence="17 18">
    <name type="scientific">Albibacterium bauzanense</name>
    <dbReference type="NCBI Taxonomy" id="653929"/>
    <lineage>
        <taxon>Bacteria</taxon>
        <taxon>Pseudomonadati</taxon>
        <taxon>Bacteroidota</taxon>
        <taxon>Sphingobacteriia</taxon>
        <taxon>Sphingobacteriales</taxon>
        <taxon>Sphingobacteriaceae</taxon>
        <taxon>Albibacterium</taxon>
    </lineage>
</organism>
<dbReference type="Gene3D" id="2.170.130.10">
    <property type="entry name" value="TonB-dependent receptor, plug domain"/>
    <property type="match status" value="1"/>
</dbReference>
<evidence type="ECO:0000256" key="2">
    <source>
        <dbReference type="ARBA" id="ARBA00022448"/>
    </source>
</evidence>
<keyword evidence="4" id="KW-0410">Iron transport</keyword>
<feature type="chain" id="PRO_5020679974" evidence="14">
    <location>
        <begin position="21"/>
        <end position="1142"/>
    </location>
</feature>
<evidence type="ECO:0000313" key="18">
    <source>
        <dbReference type="Proteomes" id="UP000294616"/>
    </source>
</evidence>
<evidence type="ECO:0000256" key="11">
    <source>
        <dbReference type="ARBA" id="ARBA00023237"/>
    </source>
</evidence>
<comment type="similarity">
    <text evidence="12 13">Belongs to the TonB-dependent receptor family.</text>
</comment>
<keyword evidence="8" id="KW-0406">Ion transport</keyword>
<keyword evidence="5 12" id="KW-0812">Transmembrane</keyword>
<evidence type="ECO:0000259" key="16">
    <source>
        <dbReference type="Pfam" id="PF07715"/>
    </source>
</evidence>
<evidence type="ECO:0000256" key="3">
    <source>
        <dbReference type="ARBA" id="ARBA00022452"/>
    </source>
</evidence>
<evidence type="ECO:0000256" key="13">
    <source>
        <dbReference type="RuleBase" id="RU003357"/>
    </source>
</evidence>
<evidence type="ECO:0000256" key="12">
    <source>
        <dbReference type="PROSITE-ProRule" id="PRU01360"/>
    </source>
</evidence>
<feature type="signal peptide" evidence="14">
    <location>
        <begin position="1"/>
        <end position="20"/>
    </location>
</feature>
<dbReference type="SUPFAM" id="SSF49464">
    <property type="entry name" value="Carboxypeptidase regulatory domain-like"/>
    <property type="match status" value="1"/>
</dbReference>
<keyword evidence="10 12" id="KW-0472">Membrane</keyword>
<dbReference type="Gene3D" id="2.60.40.1120">
    <property type="entry name" value="Carboxypeptidase-like, regulatory domain"/>
    <property type="match status" value="1"/>
</dbReference>
<keyword evidence="6 14" id="KW-0732">Signal</keyword>
<dbReference type="InterPro" id="IPR008969">
    <property type="entry name" value="CarboxyPept-like_regulatory"/>
</dbReference>
<dbReference type="InterPro" id="IPR012910">
    <property type="entry name" value="Plug_dom"/>
</dbReference>
<dbReference type="GO" id="GO:0009279">
    <property type="term" value="C:cell outer membrane"/>
    <property type="evidence" value="ECO:0007669"/>
    <property type="project" value="UniProtKB-SubCell"/>
</dbReference>
<dbReference type="SUPFAM" id="SSF56935">
    <property type="entry name" value="Porins"/>
    <property type="match status" value="1"/>
</dbReference>
<feature type="domain" description="TonB-dependent receptor plug" evidence="16">
    <location>
        <begin position="212"/>
        <end position="342"/>
    </location>
</feature>
<keyword evidence="9 13" id="KW-0798">TonB box</keyword>
<comment type="subcellular location">
    <subcellularLocation>
        <location evidence="1 12">Cell outer membrane</location>
        <topology evidence="1 12">Multi-pass membrane protein</topology>
    </subcellularLocation>
</comment>
<evidence type="ECO:0000256" key="10">
    <source>
        <dbReference type="ARBA" id="ARBA00023136"/>
    </source>
</evidence>
<keyword evidence="2 12" id="KW-0813">Transport</keyword>
<evidence type="ECO:0000313" key="17">
    <source>
        <dbReference type="EMBL" id="TCK83214.1"/>
    </source>
</evidence>
<dbReference type="Pfam" id="PF07715">
    <property type="entry name" value="Plug"/>
    <property type="match status" value="1"/>
</dbReference>
<dbReference type="InterPro" id="IPR037066">
    <property type="entry name" value="Plug_dom_sf"/>
</dbReference>
<dbReference type="InterPro" id="IPR039426">
    <property type="entry name" value="TonB-dep_rcpt-like"/>
</dbReference>
<sequence length="1142" mass="126717">MRVIKATMILLTCFIMQAYATYGQRLTIKKENTSISDVLREIRNQSGYDFFYDANIFNDAKKINIDVENADINEVLDKSFDDDYTYTIEDKIVTIRRNISSNANTTTQRTQQNGRLIGKVTSSSAIALAGATVEVLELNRTTMTDAQGNFTLDVPAGTYSLKVTYLGHENFERSAIAITNGSTVTVNAMLIEGSSAMQEVVVTALGITREEKEIGYAQQTINAEQLSTAPSTSWSEGLKGKVAGLNIINGNTGPINSQAIQLRGTTSLAAGGNNALIVIDGVPMNQETTAYGNNVGAAYGTEAPVDYGNAISELRQDDIESVSVLKGPSAAALYGSRAANGAVIITTKSGKKNQKMGIGFNSTALFDHIINWPNYQYEYGGGRLNALDANGEPYYSWGNSEDGPHTNTPAAWGPKFEGQQFYQYDPKTQTMGTERTTWKPYKDNMKDFYRTGMTFENSLTLQGGDDKGSMRLNLSRTDNEYIAPNTGYKRNSVSFNGNYDITNRIKLSSTINFNNRTSDNLPGFGMSNGSLGYFMMFLLPNVDINWYKPIWQTGKENVSQLNPFSDWSSNPYFLMYVDTNPLNSNQLVGNVRADIKLTNKLDLMGRLSYNSLSQLRETQRGYSSKKHARGYYGRQDVSSQEINADFLLTYKDRISDDFDYTVVGGASKMTYDHRNVMSSIDALIVPGVYTLANGVNNPLVRTNDAKKQINSLYGMFTLGWRSSIYLDITGRNDWSSTLPKNNNSYFYPSVSSSFIVSELFNLPEPISFLKYRLSYAKVGSDANPYQTSKYYSQSGFASSAVMPSSMFNADLKPEITSSWETGFDIRLLNNRLSLDATYYMSSTENQILSLPNDIVTGYSSRIINAGEVQNKGVELVLNAKPIVKPDFDWNVMLNWSTNENEIMELNDNLEKQTLSTVWQASLIGTVGGRTTDLWGPKFLRDDAGNQVFENGIPVRTSTSEYIGNIAPDWKAGLTNTLRYKDFRLSFTLDGQYGGLIYSGTYNRSSWDGFTTNTIPGREEGFIIGEGVMRNTDGSYSPNTVKAATNSYWSQYHQIAEAGVFDASFIKVRDVSVTYNLPQKFAKSIYANNLSLTVFGRNLAVFDKFPFWDPEGGTMNGTNFVQGLEMAPMPYTATYGLTLKADF</sequence>
<evidence type="ECO:0000259" key="15">
    <source>
        <dbReference type="Pfam" id="PF00593"/>
    </source>
</evidence>
<dbReference type="InterPro" id="IPR023996">
    <property type="entry name" value="TonB-dep_OMP_SusC/RagA"/>
</dbReference>
<name>A0A4R1LXI5_9SPHI</name>
<evidence type="ECO:0000256" key="6">
    <source>
        <dbReference type="ARBA" id="ARBA00022729"/>
    </source>
</evidence>
<dbReference type="PANTHER" id="PTHR32552">
    <property type="entry name" value="FERRICHROME IRON RECEPTOR-RELATED"/>
    <property type="match status" value="1"/>
</dbReference>
<dbReference type="Pfam" id="PF13620">
    <property type="entry name" value="CarboxypepD_reg"/>
    <property type="match status" value="1"/>
</dbReference>
<dbReference type="NCBIfam" id="TIGR04056">
    <property type="entry name" value="OMP_RagA_SusC"/>
    <property type="match status" value="1"/>
</dbReference>
<dbReference type="InterPro" id="IPR023997">
    <property type="entry name" value="TonB-dep_OMP_SusC/RagA_CS"/>
</dbReference>
<gene>
    <name evidence="17" type="ORF">C8N28_1804</name>
</gene>
<dbReference type="InterPro" id="IPR000531">
    <property type="entry name" value="Beta-barrel_TonB"/>
</dbReference>
<proteinExistence type="inferred from homology"/>
<accession>A0A4R1LXI5</accession>
<dbReference type="NCBIfam" id="TIGR04057">
    <property type="entry name" value="SusC_RagA_signa"/>
    <property type="match status" value="1"/>
</dbReference>
<dbReference type="InterPro" id="IPR036942">
    <property type="entry name" value="Beta-barrel_TonB_sf"/>
</dbReference>
<protein>
    <submittedName>
        <fullName evidence="17">TonB-linked SusC/RagA family outer membrane protein</fullName>
    </submittedName>
</protein>
<evidence type="ECO:0000256" key="8">
    <source>
        <dbReference type="ARBA" id="ARBA00023065"/>
    </source>
</evidence>
<keyword evidence="11 12" id="KW-0998">Cell outer membrane</keyword>
<keyword evidence="3 12" id="KW-1134">Transmembrane beta strand</keyword>
<evidence type="ECO:0000256" key="9">
    <source>
        <dbReference type="ARBA" id="ARBA00023077"/>
    </source>
</evidence>
<evidence type="ECO:0000256" key="14">
    <source>
        <dbReference type="SAM" id="SignalP"/>
    </source>
</evidence>
<evidence type="ECO:0000256" key="1">
    <source>
        <dbReference type="ARBA" id="ARBA00004571"/>
    </source>
</evidence>
<evidence type="ECO:0000256" key="4">
    <source>
        <dbReference type="ARBA" id="ARBA00022496"/>
    </source>
</evidence>
<dbReference type="Pfam" id="PF00593">
    <property type="entry name" value="TonB_dep_Rec_b-barrel"/>
    <property type="match status" value="1"/>
</dbReference>
<keyword evidence="18" id="KW-1185">Reference proteome</keyword>
<dbReference type="PROSITE" id="PS52016">
    <property type="entry name" value="TONB_DEPENDENT_REC_3"/>
    <property type="match status" value="1"/>
</dbReference>
<dbReference type="EMBL" id="SMGO01000002">
    <property type="protein sequence ID" value="TCK83214.1"/>
    <property type="molecule type" value="Genomic_DNA"/>
</dbReference>
<dbReference type="PANTHER" id="PTHR32552:SF68">
    <property type="entry name" value="FERRICHROME OUTER MEMBRANE TRANSPORTER_PHAGE RECEPTOR"/>
    <property type="match status" value="1"/>
</dbReference>
<dbReference type="Gene3D" id="2.40.170.20">
    <property type="entry name" value="TonB-dependent receptor, beta-barrel domain"/>
    <property type="match status" value="1"/>
</dbReference>
<feature type="domain" description="TonB-dependent receptor-like beta-barrel" evidence="15">
    <location>
        <begin position="565"/>
        <end position="1098"/>
    </location>
</feature>
<dbReference type="GO" id="GO:0015344">
    <property type="term" value="F:siderophore uptake transmembrane transporter activity"/>
    <property type="evidence" value="ECO:0007669"/>
    <property type="project" value="TreeGrafter"/>
</dbReference>
<evidence type="ECO:0000256" key="7">
    <source>
        <dbReference type="ARBA" id="ARBA00023004"/>
    </source>
</evidence>
<dbReference type="Proteomes" id="UP000294616">
    <property type="component" value="Unassembled WGS sequence"/>
</dbReference>
<evidence type="ECO:0000256" key="5">
    <source>
        <dbReference type="ARBA" id="ARBA00022692"/>
    </source>
</evidence>
<keyword evidence="7" id="KW-0408">Iron</keyword>
<reference evidence="17 18" key="1">
    <citation type="submission" date="2019-03" db="EMBL/GenBank/DDBJ databases">
        <title>Genomic Encyclopedia of Archaeal and Bacterial Type Strains, Phase II (KMG-II): from individual species to whole genera.</title>
        <authorList>
            <person name="Goeker M."/>
        </authorList>
    </citation>
    <scope>NUCLEOTIDE SEQUENCE [LARGE SCALE GENOMIC DNA]</scope>
    <source>
        <strain evidence="17 18">DSM 22554</strain>
    </source>
</reference>
<dbReference type="AlphaFoldDB" id="A0A4R1LXI5"/>
<comment type="caution">
    <text evidence="17">The sequence shown here is derived from an EMBL/GenBank/DDBJ whole genome shotgun (WGS) entry which is preliminary data.</text>
</comment>